<feature type="transmembrane region" description="Helical" evidence="1">
    <location>
        <begin position="167"/>
        <end position="188"/>
    </location>
</feature>
<keyword evidence="1" id="KW-0472">Membrane</keyword>
<evidence type="ECO:0000256" key="1">
    <source>
        <dbReference type="SAM" id="Phobius"/>
    </source>
</evidence>
<keyword evidence="3" id="KW-1185">Reference proteome</keyword>
<keyword evidence="1" id="KW-1133">Transmembrane helix</keyword>
<feature type="transmembrane region" description="Helical" evidence="1">
    <location>
        <begin position="136"/>
        <end position="155"/>
    </location>
</feature>
<dbReference type="EMBL" id="CAUYUJ010020697">
    <property type="protein sequence ID" value="CAK0899935.1"/>
    <property type="molecule type" value="Genomic_DNA"/>
</dbReference>
<evidence type="ECO:0000313" key="3">
    <source>
        <dbReference type="Proteomes" id="UP001189429"/>
    </source>
</evidence>
<comment type="caution">
    <text evidence="2">The sequence shown here is derived from an EMBL/GenBank/DDBJ whole genome shotgun (WGS) entry which is preliminary data.</text>
</comment>
<organism evidence="2 3">
    <name type="scientific">Prorocentrum cordatum</name>
    <dbReference type="NCBI Taxonomy" id="2364126"/>
    <lineage>
        <taxon>Eukaryota</taxon>
        <taxon>Sar</taxon>
        <taxon>Alveolata</taxon>
        <taxon>Dinophyceae</taxon>
        <taxon>Prorocentrales</taxon>
        <taxon>Prorocentraceae</taxon>
        <taxon>Prorocentrum</taxon>
    </lineage>
</organism>
<accession>A0ABN9XJF6</accession>
<evidence type="ECO:0008006" key="4">
    <source>
        <dbReference type="Google" id="ProtNLM"/>
    </source>
</evidence>
<gene>
    <name evidence="2" type="ORF">PCOR1329_LOCUS77353</name>
</gene>
<dbReference type="Proteomes" id="UP001189429">
    <property type="component" value="Unassembled WGS sequence"/>
</dbReference>
<feature type="transmembrane region" description="Helical" evidence="1">
    <location>
        <begin position="41"/>
        <end position="58"/>
    </location>
</feature>
<proteinExistence type="predicted"/>
<feature type="transmembrane region" description="Helical" evidence="1">
    <location>
        <begin position="243"/>
        <end position="260"/>
    </location>
</feature>
<name>A0ABN9XJF6_9DINO</name>
<reference evidence="2" key="1">
    <citation type="submission" date="2023-10" db="EMBL/GenBank/DDBJ databases">
        <authorList>
            <person name="Chen Y."/>
            <person name="Shah S."/>
            <person name="Dougan E. K."/>
            <person name="Thang M."/>
            <person name="Chan C."/>
        </authorList>
    </citation>
    <scope>NUCLEOTIDE SEQUENCE [LARGE SCALE GENOMIC DNA]</scope>
</reference>
<protein>
    <recommendedName>
        <fullName evidence="4">Solute carrier family 40 protein</fullName>
    </recommendedName>
</protein>
<sequence>MRSLASLGILGNSESILVAYARRQDITAAWSAAVRGHHARLAFLWVCSVALRCAWLLQGPPPTLLDAATTGSYAVVSLLFLGIVDGILHVSCALTIGVDSYVTHFDGAHFRLDTSVHEWNLLQAVLRKVSGAAEKTFLAVQSTAAALLTGVILAGQGSLMAGNLGDLAWQFSAALLVVGVMFIFFKAAEVSERCMRMPSVINSLNFGESVDTRRHYLVQFMSYSAAGFYVGEVRLTAAMVLKLTYLCCILAFAGLSQLYAKDVS</sequence>
<feature type="transmembrane region" description="Helical" evidence="1">
    <location>
        <begin position="78"/>
        <end position="102"/>
    </location>
</feature>
<keyword evidence="1" id="KW-0812">Transmembrane</keyword>
<evidence type="ECO:0000313" key="2">
    <source>
        <dbReference type="EMBL" id="CAK0899935.1"/>
    </source>
</evidence>